<keyword evidence="3" id="KW-1185">Reference proteome</keyword>
<dbReference type="HOGENOM" id="CLU_054097_0_0_1"/>
<sequence length="416" mass="47546">MPRKRAAPSDSGTSQAKKTKTTKAAASTEAVASTEAAAPKTPLAPLLRAPERWSAVSASANIARAHEQRLAKPDEAWVWECCCPPPFERGATWEDEDDDEENEDKDANQPECNGGKTCMCSKKAMDHPDHPWVLSMAGKQLYLSQYALATLRDPDSFQMYTSNDHYGYGLIEMLQNLFLDYPESHSWRELWCIVEAAVMWLLDSQSDAMMQMDAEDVVQESYSLIGRMFLDMLARLDIESRSVRDEGIRVSDVVLNLGTIMALYIKLAQEAREYSVLSEYEEDEELAGGVIYKPPRFDDYVLAYAKKFDVTLRGPKGLDKLLDNCRQVDLPEVTPENEDDPWNFFKTLHVYENQYYRMPPFGSFYDKKEYRGIGGDRYDISTWRPVERREANFDRKDPFTRTMINAVKQGRVMHLG</sequence>
<feature type="region of interest" description="Disordered" evidence="1">
    <location>
        <begin position="1"/>
        <end position="43"/>
    </location>
</feature>
<proteinExistence type="predicted"/>
<dbReference type="GeneID" id="19889666"/>
<evidence type="ECO:0000313" key="3">
    <source>
        <dbReference type="Proteomes" id="UP000002762"/>
    </source>
</evidence>
<dbReference type="InParanoid" id="J4UJW7"/>
<organism evidence="2 3">
    <name type="scientific">Beauveria bassiana (strain ARSEF 2860)</name>
    <name type="common">White muscardine disease fungus</name>
    <name type="synonym">Tritirachium shiotae</name>
    <dbReference type="NCBI Taxonomy" id="655819"/>
    <lineage>
        <taxon>Eukaryota</taxon>
        <taxon>Fungi</taxon>
        <taxon>Dikarya</taxon>
        <taxon>Ascomycota</taxon>
        <taxon>Pezizomycotina</taxon>
        <taxon>Sordariomycetes</taxon>
        <taxon>Hypocreomycetidae</taxon>
        <taxon>Hypocreales</taxon>
        <taxon>Cordycipitaceae</taxon>
        <taxon>Beauveria</taxon>
    </lineage>
</organism>
<gene>
    <name evidence="2" type="ORF">BBA_06654</name>
</gene>
<feature type="compositionally biased region" description="Low complexity" evidence="1">
    <location>
        <begin position="22"/>
        <end position="43"/>
    </location>
</feature>
<evidence type="ECO:0000256" key="1">
    <source>
        <dbReference type="SAM" id="MobiDB-lite"/>
    </source>
</evidence>
<reference evidence="2 3" key="1">
    <citation type="journal article" date="2012" name="Sci. Rep.">
        <title>Genomic perspectives on the evolution of fungal entomopathogenicity in Beauveria bassiana.</title>
        <authorList>
            <person name="Xiao G."/>
            <person name="Ying S.H."/>
            <person name="Zheng P."/>
            <person name="Wang Z.L."/>
            <person name="Zhang S."/>
            <person name="Xie X.Q."/>
            <person name="Shang Y."/>
            <person name="St Leger R.J."/>
            <person name="Zhao G.P."/>
            <person name="Wang C."/>
            <person name="Feng M.G."/>
        </authorList>
    </citation>
    <scope>NUCLEOTIDE SEQUENCE [LARGE SCALE GENOMIC DNA]</scope>
    <source>
        <strain evidence="2 3">ARSEF 2860</strain>
    </source>
</reference>
<dbReference type="RefSeq" id="XP_008599973.1">
    <property type="nucleotide sequence ID" value="XM_008601751.1"/>
</dbReference>
<evidence type="ECO:0000313" key="2">
    <source>
        <dbReference type="EMBL" id="EJP64272.1"/>
    </source>
</evidence>
<name>J4UJW7_BEAB2</name>
<accession>J4UJW7</accession>
<dbReference type="EMBL" id="JH725169">
    <property type="protein sequence ID" value="EJP64272.1"/>
    <property type="molecule type" value="Genomic_DNA"/>
</dbReference>
<dbReference type="OrthoDB" id="4868650at2759"/>
<dbReference type="AlphaFoldDB" id="J4UJW7"/>
<dbReference type="STRING" id="655819.J4UJW7"/>
<dbReference type="Proteomes" id="UP000002762">
    <property type="component" value="Unassembled WGS sequence"/>
</dbReference>
<protein>
    <submittedName>
        <fullName evidence="2">Uncharacterized protein</fullName>
    </submittedName>
</protein>
<feature type="compositionally biased region" description="Acidic residues" evidence="1">
    <location>
        <begin position="93"/>
        <end position="104"/>
    </location>
</feature>
<feature type="region of interest" description="Disordered" evidence="1">
    <location>
        <begin position="90"/>
        <end position="113"/>
    </location>
</feature>